<protein>
    <submittedName>
        <fullName evidence="4">AAA domain-containing protein</fullName>
    </submittedName>
</protein>
<keyword evidence="5" id="KW-1185">Reference proteome</keyword>
<dbReference type="PANTHER" id="PTHR41259">
    <property type="entry name" value="DOUBLE-STRAND BREAK REPAIR RAD50 ATPASE, PUTATIVE-RELATED"/>
    <property type="match status" value="1"/>
</dbReference>
<keyword evidence="2" id="KW-1133">Transmembrane helix</keyword>
<dbReference type="STRING" id="1121322.SAMN02745136_02447"/>
<feature type="coiled-coil region" evidence="1">
    <location>
        <begin position="173"/>
        <end position="236"/>
    </location>
</feature>
<dbReference type="SUPFAM" id="SSF52540">
    <property type="entry name" value="P-loop containing nucleoside triphosphate hydrolases"/>
    <property type="match status" value="1"/>
</dbReference>
<dbReference type="InterPro" id="IPR027417">
    <property type="entry name" value="P-loop_NTPase"/>
</dbReference>
<feature type="domain" description="YhaN AAA" evidence="3">
    <location>
        <begin position="1"/>
        <end position="198"/>
    </location>
</feature>
<evidence type="ECO:0000256" key="1">
    <source>
        <dbReference type="SAM" id="Coils"/>
    </source>
</evidence>
<dbReference type="RefSeq" id="WP_073276216.1">
    <property type="nucleotide sequence ID" value="NZ_FRAC01000011.1"/>
</dbReference>
<dbReference type="EMBL" id="FRAC01000011">
    <property type="protein sequence ID" value="SHK40925.1"/>
    <property type="molecule type" value="Genomic_DNA"/>
</dbReference>
<dbReference type="AlphaFoldDB" id="A0A1M6S894"/>
<evidence type="ECO:0000313" key="5">
    <source>
        <dbReference type="Proteomes" id="UP000184386"/>
    </source>
</evidence>
<keyword evidence="2" id="KW-0812">Transmembrane</keyword>
<dbReference type="OrthoDB" id="9764467at2"/>
<evidence type="ECO:0000259" key="3">
    <source>
        <dbReference type="Pfam" id="PF13514"/>
    </source>
</evidence>
<keyword evidence="1" id="KW-0175">Coiled coil</keyword>
<proteinExistence type="predicted"/>
<dbReference type="PANTHER" id="PTHR41259:SF1">
    <property type="entry name" value="DOUBLE-STRAND BREAK REPAIR RAD50 ATPASE, PUTATIVE-RELATED"/>
    <property type="match status" value="1"/>
</dbReference>
<name>A0A1M6S894_9FIRM</name>
<feature type="transmembrane region" description="Helical" evidence="2">
    <location>
        <begin position="334"/>
        <end position="353"/>
    </location>
</feature>
<organism evidence="4 5">
    <name type="scientific">Anaerocolumna jejuensis DSM 15929</name>
    <dbReference type="NCBI Taxonomy" id="1121322"/>
    <lineage>
        <taxon>Bacteria</taxon>
        <taxon>Bacillati</taxon>
        <taxon>Bacillota</taxon>
        <taxon>Clostridia</taxon>
        <taxon>Lachnospirales</taxon>
        <taxon>Lachnospiraceae</taxon>
        <taxon>Anaerocolumna</taxon>
    </lineage>
</organism>
<evidence type="ECO:0000313" key="4">
    <source>
        <dbReference type="EMBL" id="SHK40925.1"/>
    </source>
</evidence>
<feature type="coiled-coil region" evidence="1">
    <location>
        <begin position="263"/>
        <end position="322"/>
    </location>
</feature>
<dbReference type="InterPro" id="IPR038734">
    <property type="entry name" value="YhaN_AAA"/>
</dbReference>
<reference evidence="4 5" key="1">
    <citation type="submission" date="2016-11" db="EMBL/GenBank/DDBJ databases">
        <authorList>
            <person name="Jaros S."/>
            <person name="Januszkiewicz K."/>
            <person name="Wedrychowicz H."/>
        </authorList>
    </citation>
    <scope>NUCLEOTIDE SEQUENCE [LARGE SCALE GENOMIC DNA]</scope>
    <source>
        <strain evidence="4 5">DSM 15929</strain>
    </source>
</reference>
<gene>
    <name evidence="4" type="ORF">SAMN02745136_02447</name>
</gene>
<keyword evidence="2" id="KW-0472">Membrane</keyword>
<dbReference type="Gene3D" id="3.40.50.300">
    <property type="entry name" value="P-loop containing nucleotide triphosphate hydrolases"/>
    <property type="match status" value="2"/>
</dbReference>
<feature type="coiled-coil region" evidence="1">
    <location>
        <begin position="531"/>
        <end position="561"/>
    </location>
</feature>
<evidence type="ECO:0000256" key="2">
    <source>
        <dbReference type="SAM" id="Phobius"/>
    </source>
</evidence>
<dbReference type="Proteomes" id="UP000184386">
    <property type="component" value="Unassembled WGS sequence"/>
</dbReference>
<sequence>MQFRELKITDFGKFHQKNIFLKEGINLIYGENEAGKSTVHAFIRGMLFGIEKPRGRVSKEDIYTRYQPWDSPSSYRGSLDFTSEGKNYRIIRNLEKNQKSMSLLDLETGRELGNDNGRIKELLGGLTESGYVNTVSIEQQKIRTGPELAGEVRNYITNLSLAKSNEVDVNKALAFLQGKKKELESRRPQQELKETKELIEKGKILEQRADDLMNQLNRVTRDLSLAEERVNSQRAEGAEKENSFDYEEALLQYPLIQDKFKYYEGRKRQKEELRGKIETLEEEIAAGKYPKSGELKKDMEALRETEKEKAGIEEEREAFLLEASQNKKRRTGRAFTATVLFLLGALVMLLIGFTSHSKVWLAALPLALAAAAVIGKLNADTKRAAKEYEERLKGLDSINQHNRKKREGTLEKYHVRNEEELTALYEASIKAEMQNDFKKVQIREYIGQEEQLEELVAAGKEELISYLMLAAKEKERLLLKEYEPEERDLLKVRTFLEGRKKEQQRAEEEIFKERDRLSLLAEKIKWELNSLSENEEELLFYQEKERKLLEKEEELKIELEAVATAMETIKSLSQKIHDSFGAVLNQKVSGLVSELTGGSYSNIRIDENLEMKAEIGEEYRVWDRLSTGTMDQLLFALRLSVSDILYDRELPLLLDDCFAYYDDRRTRAALSYLTGCSRQILIFTCHEREREILKELNISYNYVDLGEA</sequence>
<accession>A0A1M6S894</accession>
<dbReference type="Pfam" id="PF13514">
    <property type="entry name" value="AAA_27"/>
    <property type="match status" value="1"/>
</dbReference>